<gene>
    <name evidence="2" type="ORF">MiSe_21220</name>
</gene>
<comment type="caution">
    <text evidence="2">The sequence shown here is derived from an EMBL/GenBank/DDBJ whole genome shotgun (WGS) entry which is preliminary data.</text>
</comment>
<name>A0AAV3X5H4_9CYAN</name>
<dbReference type="AlphaFoldDB" id="A0AAV3X5H4"/>
<protein>
    <recommendedName>
        <fullName evidence="4">KGK family protein</fullName>
    </recommendedName>
</protein>
<evidence type="ECO:0008006" key="4">
    <source>
        <dbReference type="Google" id="ProtNLM"/>
    </source>
</evidence>
<dbReference type="EMBL" id="BLAY01000027">
    <property type="protein sequence ID" value="GET37369.1"/>
    <property type="molecule type" value="Genomic_DNA"/>
</dbReference>
<feature type="compositionally biased region" description="Basic and acidic residues" evidence="1">
    <location>
        <begin position="107"/>
        <end position="118"/>
    </location>
</feature>
<dbReference type="RefSeq" id="WP_226578715.1">
    <property type="nucleotide sequence ID" value="NZ_BLAY01000027.1"/>
</dbReference>
<evidence type="ECO:0000313" key="2">
    <source>
        <dbReference type="EMBL" id="GET37369.1"/>
    </source>
</evidence>
<reference evidence="2" key="1">
    <citation type="submission" date="2019-10" db="EMBL/GenBank/DDBJ databases">
        <title>Draft genome sequece of Microseira wollei NIES-4236.</title>
        <authorList>
            <person name="Yamaguchi H."/>
            <person name="Suzuki S."/>
            <person name="Kawachi M."/>
        </authorList>
    </citation>
    <scope>NUCLEOTIDE SEQUENCE</scope>
    <source>
        <strain evidence="2">NIES-4236</strain>
    </source>
</reference>
<evidence type="ECO:0000313" key="3">
    <source>
        <dbReference type="Proteomes" id="UP001050975"/>
    </source>
</evidence>
<sequence>MNNKFEPLNSEDAVLSIENSQERVLIHEPMFKVGKLLKTMKSRVIEIDINSFEKQEDWIKQKKKWLDEGVSCEVMKPGGNWQKGKVRVKVTLEFSPDEPINPPSPLDDLRQKIQETEN</sequence>
<evidence type="ECO:0000256" key="1">
    <source>
        <dbReference type="SAM" id="MobiDB-lite"/>
    </source>
</evidence>
<keyword evidence="3" id="KW-1185">Reference proteome</keyword>
<dbReference type="InterPro" id="IPR014971">
    <property type="entry name" value="KGK"/>
</dbReference>
<organism evidence="2 3">
    <name type="scientific">Microseira wollei NIES-4236</name>
    <dbReference type="NCBI Taxonomy" id="2530354"/>
    <lineage>
        <taxon>Bacteria</taxon>
        <taxon>Bacillati</taxon>
        <taxon>Cyanobacteriota</taxon>
        <taxon>Cyanophyceae</taxon>
        <taxon>Oscillatoriophycideae</taxon>
        <taxon>Aerosakkonematales</taxon>
        <taxon>Aerosakkonemataceae</taxon>
        <taxon>Microseira</taxon>
    </lineage>
</organism>
<dbReference type="Pfam" id="PF08872">
    <property type="entry name" value="KGK"/>
    <property type="match status" value="1"/>
</dbReference>
<dbReference type="Proteomes" id="UP001050975">
    <property type="component" value="Unassembled WGS sequence"/>
</dbReference>
<accession>A0AAV3X5H4</accession>
<proteinExistence type="predicted"/>
<feature type="region of interest" description="Disordered" evidence="1">
    <location>
        <begin position="94"/>
        <end position="118"/>
    </location>
</feature>